<dbReference type="InterPro" id="IPR029787">
    <property type="entry name" value="Nucleotide_cyclase"/>
</dbReference>
<dbReference type="InterPro" id="IPR001633">
    <property type="entry name" value="EAL_dom"/>
</dbReference>
<dbReference type="OrthoDB" id="9814202at2"/>
<dbReference type="Pfam" id="PF00990">
    <property type="entry name" value="GGDEF"/>
    <property type="match status" value="1"/>
</dbReference>
<dbReference type="RefSeq" id="WP_115417871.1">
    <property type="nucleotide sequence ID" value="NZ_CP031357.1"/>
</dbReference>
<dbReference type="EMBL" id="CP031357">
    <property type="protein sequence ID" value="AXK43557.1"/>
    <property type="molecule type" value="Genomic_DNA"/>
</dbReference>
<dbReference type="SMART" id="SM00052">
    <property type="entry name" value="EAL"/>
    <property type="match status" value="1"/>
</dbReference>
<evidence type="ECO:0000313" key="3">
    <source>
        <dbReference type="Proteomes" id="UP000254508"/>
    </source>
</evidence>
<reference evidence="3" key="1">
    <citation type="submission" date="2018-07" db="EMBL/GenBank/DDBJ databases">
        <title>Genome sequence of Erythrobacter strain YH-07, an antagonistic bacterium isolated from Yellow Sea.</title>
        <authorList>
            <person name="Tang T."/>
            <person name="Liu Q."/>
            <person name="Sun X."/>
        </authorList>
    </citation>
    <scope>NUCLEOTIDE SEQUENCE [LARGE SCALE GENOMIC DNA]</scope>
    <source>
        <strain evidence="3">YH-07</strain>
    </source>
</reference>
<sequence>MASLSQEMIYETRDTLTGLADQAQARETIAQWQRDWPHKSIACPMQAMMITLGRIDTVNVAFGETAGDGALVEIAQRIKHFAGDELESSSAWFAARLSGGNFLLVARQECSRERWQWLAEALADAIAMPIANPEGGASLRLWPRLALMRVTENDDPDSVLDRLSEVAARMRVSNRRRIDWSTGQVARAGRSNQQLEADLLEAIDRNEIEILFQPQYALADDRMVGAEALARWDHPVIGRIGAGTLFQIAERADHVAHLSRHIARRALEKAREWPDGLRLSLNITPADLAADNFALDFAGMAEEIGFPLERITLEIIEQVLLADLDRVSRVLDQLKLFGIRIALDDFGAGFCNFRYLKVLPIDCIKLDRSMLDGVLDDERDLAVFRAILAMAVALDLKVLVEGVENEAQRDLARNEGCESYQGFLRAQPMSADEFLEIVES</sequence>
<dbReference type="Proteomes" id="UP000254508">
    <property type="component" value="Chromosome"/>
</dbReference>
<dbReference type="CDD" id="cd01948">
    <property type="entry name" value="EAL"/>
    <property type="match status" value="1"/>
</dbReference>
<name>A0A345YI05_9SPHN</name>
<dbReference type="AlphaFoldDB" id="A0A345YI05"/>
<dbReference type="InterPro" id="IPR050706">
    <property type="entry name" value="Cyclic-di-GMP_PDE-like"/>
</dbReference>
<evidence type="ECO:0000259" key="1">
    <source>
        <dbReference type="PROSITE" id="PS50883"/>
    </source>
</evidence>
<dbReference type="InterPro" id="IPR000160">
    <property type="entry name" value="GGDEF_dom"/>
</dbReference>
<dbReference type="KEGG" id="err:DVR09_08765"/>
<evidence type="ECO:0000313" key="2">
    <source>
        <dbReference type="EMBL" id="AXK43557.1"/>
    </source>
</evidence>
<proteinExistence type="predicted"/>
<dbReference type="GO" id="GO:0071111">
    <property type="term" value="F:cyclic-guanylate-specific phosphodiesterase activity"/>
    <property type="evidence" value="ECO:0007669"/>
    <property type="project" value="InterPro"/>
</dbReference>
<dbReference type="SUPFAM" id="SSF141868">
    <property type="entry name" value="EAL domain-like"/>
    <property type="match status" value="1"/>
</dbReference>
<dbReference type="PANTHER" id="PTHR33121">
    <property type="entry name" value="CYCLIC DI-GMP PHOSPHODIESTERASE PDEF"/>
    <property type="match status" value="1"/>
</dbReference>
<dbReference type="PANTHER" id="PTHR33121:SF70">
    <property type="entry name" value="SIGNALING PROTEIN YKOW"/>
    <property type="match status" value="1"/>
</dbReference>
<dbReference type="SMART" id="SM00267">
    <property type="entry name" value="GGDEF"/>
    <property type="match status" value="1"/>
</dbReference>
<organism evidence="2 3">
    <name type="scientific">Erythrobacter aureus</name>
    <dbReference type="NCBI Taxonomy" id="2182384"/>
    <lineage>
        <taxon>Bacteria</taxon>
        <taxon>Pseudomonadati</taxon>
        <taxon>Pseudomonadota</taxon>
        <taxon>Alphaproteobacteria</taxon>
        <taxon>Sphingomonadales</taxon>
        <taxon>Erythrobacteraceae</taxon>
        <taxon>Erythrobacter/Porphyrobacter group</taxon>
        <taxon>Erythrobacter</taxon>
    </lineage>
</organism>
<dbReference type="InterPro" id="IPR043128">
    <property type="entry name" value="Rev_trsase/Diguanyl_cyclase"/>
</dbReference>
<dbReference type="Gene3D" id="3.20.20.450">
    <property type="entry name" value="EAL domain"/>
    <property type="match status" value="1"/>
</dbReference>
<dbReference type="Gene3D" id="3.30.70.270">
    <property type="match status" value="1"/>
</dbReference>
<keyword evidence="3" id="KW-1185">Reference proteome</keyword>
<dbReference type="InterPro" id="IPR035919">
    <property type="entry name" value="EAL_sf"/>
</dbReference>
<feature type="domain" description="EAL" evidence="1">
    <location>
        <begin position="192"/>
        <end position="440"/>
    </location>
</feature>
<accession>A0A345YI05</accession>
<dbReference type="Pfam" id="PF00563">
    <property type="entry name" value="EAL"/>
    <property type="match status" value="1"/>
</dbReference>
<dbReference type="SUPFAM" id="SSF55073">
    <property type="entry name" value="Nucleotide cyclase"/>
    <property type="match status" value="1"/>
</dbReference>
<dbReference type="PROSITE" id="PS50883">
    <property type="entry name" value="EAL"/>
    <property type="match status" value="1"/>
</dbReference>
<protein>
    <submittedName>
        <fullName evidence="2">GGDEF domain-containing protein</fullName>
    </submittedName>
</protein>
<gene>
    <name evidence="2" type="ORF">DVR09_08765</name>
</gene>